<sequence length="112" mass="12123">MLVSISRVDRYLYGVGDIGWHGKGAGTRLRRRRTATAYGRGAVGGGRGRGRRGSRTRARARSTLAPPPPTGAQPAPTAPCTGNLVLAMIVFINLIKHEFMVLNDEFTRASFK</sequence>
<keyword evidence="2" id="KW-1185">Reference proteome</keyword>
<evidence type="ECO:0000313" key="1">
    <source>
        <dbReference type="EMBL" id="KAJ0181780.1"/>
    </source>
</evidence>
<accession>A0ACC1DD91</accession>
<organism evidence="1 2">
    <name type="scientific">Dendrolimus kikuchii</name>
    <dbReference type="NCBI Taxonomy" id="765133"/>
    <lineage>
        <taxon>Eukaryota</taxon>
        <taxon>Metazoa</taxon>
        <taxon>Ecdysozoa</taxon>
        <taxon>Arthropoda</taxon>
        <taxon>Hexapoda</taxon>
        <taxon>Insecta</taxon>
        <taxon>Pterygota</taxon>
        <taxon>Neoptera</taxon>
        <taxon>Endopterygota</taxon>
        <taxon>Lepidoptera</taxon>
        <taxon>Glossata</taxon>
        <taxon>Ditrysia</taxon>
        <taxon>Bombycoidea</taxon>
        <taxon>Lasiocampidae</taxon>
        <taxon>Dendrolimus</taxon>
    </lineage>
</organism>
<evidence type="ECO:0000313" key="2">
    <source>
        <dbReference type="Proteomes" id="UP000824533"/>
    </source>
</evidence>
<reference evidence="1 2" key="1">
    <citation type="journal article" date="2021" name="Front. Genet.">
        <title>Chromosome-Level Genome Assembly Reveals Significant Gene Expansion in the Toll and IMD Signaling Pathways of Dendrolimus kikuchii.</title>
        <authorList>
            <person name="Zhou J."/>
            <person name="Wu P."/>
            <person name="Xiong Z."/>
            <person name="Liu N."/>
            <person name="Zhao N."/>
            <person name="Ji M."/>
            <person name="Qiu Y."/>
            <person name="Yang B."/>
        </authorList>
    </citation>
    <scope>NUCLEOTIDE SEQUENCE [LARGE SCALE GENOMIC DNA]</scope>
    <source>
        <strain evidence="1">Ann1</strain>
    </source>
</reference>
<protein>
    <submittedName>
        <fullName evidence="1">Uncharacterized protein</fullName>
    </submittedName>
</protein>
<dbReference type="Proteomes" id="UP000824533">
    <property type="component" value="Linkage Group LG04"/>
</dbReference>
<dbReference type="EMBL" id="CM034390">
    <property type="protein sequence ID" value="KAJ0181780.1"/>
    <property type="molecule type" value="Genomic_DNA"/>
</dbReference>
<comment type="caution">
    <text evidence="1">The sequence shown here is derived from an EMBL/GenBank/DDBJ whole genome shotgun (WGS) entry which is preliminary data.</text>
</comment>
<name>A0ACC1DD91_9NEOP</name>
<gene>
    <name evidence="1" type="ORF">K1T71_002502</name>
</gene>
<proteinExistence type="predicted"/>